<evidence type="ECO:0000313" key="2">
    <source>
        <dbReference type="Proteomes" id="UP000009169"/>
    </source>
</evidence>
<accession>F2PXQ4</accession>
<gene>
    <name evidence="1" type="ORF">TEQG_05667</name>
</gene>
<dbReference type="AlphaFoldDB" id="F2PXQ4"/>
<name>F2PXQ4_TRIEC</name>
<dbReference type="Proteomes" id="UP000009169">
    <property type="component" value="Unassembled WGS sequence"/>
</dbReference>
<protein>
    <submittedName>
        <fullName evidence="1">Uncharacterized protein</fullName>
    </submittedName>
</protein>
<dbReference type="HOGENOM" id="CLU_2211821_0_0_1"/>
<sequence length="107" mass="12569">MELFRYYFYRIYECFGTRKDLGHSIESFEVRFFLFYGVYFAGLEFVRREVLLLVAQNCLMQFASAPESTRALIITSPFGIWTLIGDVKDTPYAFFAFFAFFGSFSAF</sequence>
<proteinExistence type="predicted"/>
<dbReference type="VEuPathDB" id="FungiDB:TEQG_05667"/>
<evidence type="ECO:0000313" key="1">
    <source>
        <dbReference type="EMBL" id="EGE06672.1"/>
    </source>
</evidence>
<organism evidence="1 2">
    <name type="scientific">Trichophyton equinum (strain ATCC MYA-4606 / CBS 127.97)</name>
    <name type="common">Horse ringworm fungus</name>
    <dbReference type="NCBI Taxonomy" id="559882"/>
    <lineage>
        <taxon>Eukaryota</taxon>
        <taxon>Fungi</taxon>
        <taxon>Dikarya</taxon>
        <taxon>Ascomycota</taxon>
        <taxon>Pezizomycotina</taxon>
        <taxon>Eurotiomycetes</taxon>
        <taxon>Eurotiomycetidae</taxon>
        <taxon>Onygenales</taxon>
        <taxon>Arthrodermataceae</taxon>
        <taxon>Trichophyton</taxon>
    </lineage>
</organism>
<reference evidence="2" key="1">
    <citation type="journal article" date="2012" name="MBio">
        <title>Comparative genome analysis of Trichophyton rubrum and related dermatophytes reveals candidate genes involved in infection.</title>
        <authorList>
            <person name="Martinez D.A."/>
            <person name="Oliver B.G."/>
            <person name="Graeser Y."/>
            <person name="Goldberg J.M."/>
            <person name="Li W."/>
            <person name="Martinez-Rossi N.M."/>
            <person name="Monod M."/>
            <person name="Shelest E."/>
            <person name="Barton R.C."/>
            <person name="Birch E."/>
            <person name="Brakhage A.A."/>
            <person name="Chen Z."/>
            <person name="Gurr S.J."/>
            <person name="Heiman D."/>
            <person name="Heitman J."/>
            <person name="Kosti I."/>
            <person name="Rossi A."/>
            <person name="Saif S."/>
            <person name="Samalova M."/>
            <person name="Saunders C.W."/>
            <person name="Shea T."/>
            <person name="Summerbell R.C."/>
            <person name="Xu J."/>
            <person name="Young S."/>
            <person name="Zeng Q."/>
            <person name="Birren B.W."/>
            <person name="Cuomo C.A."/>
            <person name="White T.C."/>
        </authorList>
    </citation>
    <scope>NUCLEOTIDE SEQUENCE [LARGE SCALE GENOMIC DNA]</scope>
    <source>
        <strain evidence="2">ATCC MYA-4606 / CBS 127.97</strain>
    </source>
</reference>
<dbReference type="EMBL" id="DS995750">
    <property type="protein sequence ID" value="EGE06672.1"/>
    <property type="molecule type" value="Genomic_DNA"/>
</dbReference>
<keyword evidence="2" id="KW-1185">Reference proteome</keyword>